<evidence type="ECO:0000256" key="1">
    <source>
        <dbReference type="SAM" id="Phobius"/>
    </source>
</evidence>
<dbReference type="EMBL" id="WHZY01000003">
    <property type="protein sequence ID" value="NEG77940.1"/>
    <property type="molecule type" value="Genomic_DNA"/>
</dbReference>
<feature type="transmembrane region" description="Helical" evidence="1">
    <location>
        <begin position="227"/>
        <end position="247"/>
    </location>
</feature>
<evidence type="ECO:0000313" key="2">
    <source>
        <dbReference type="EMBL" id="NEG77940.1"/>
    </source>
</evidence>
<gene>
    <name evidence="2" type="ORF">GFD22_02900</name>
</gene>
<proteinExistence type="predicted"/>
<organism evidence="2 3">
    <name type="scientific">Bifidobacterium avesanii</name>
    <dbReference type="NCBI Taxonomy" id="1798157"/>
    <lineage>
        <taxon>Bacteria</taxon>
        <taxon>Bacillati</taxon>
        <taxon>Actinomycetota</taxon>
        <taxon>Actinomycetes</taxon>
        <taxon>Bifidobacteriales</taxon>
        <taxon>Bifidobacteriaceae</taxon>
        <taxon>Bifidobacterium</taxon>
    </lineage>
</organism>
<keyword evidence="1" id="KW-0472">Membrane</keyword>
<reference evidence="2 3" key="1">
    <citation type="submission" date="2019-10" db="EMBL/GenBank/DDBJ databases">
        <title>Bifidobacterium from non-human primates.</title>
        <authorList>
            <person name="Modesto M."/>
        </authorList>
    </citation>
    <scope>NUCLEOTIDE SEQUENCE [LARGE SCALE GENOMIC DNA]</scope>
    <source>
        <strain evidence="2 3">TREC</strain>
    </source>
</reference>
<keyword evidence="1" id="KW-1133">Transmembrane helix</keyword>
<sequence length="261" mass="27328">MNDTIKSGKIERGKRNFTRLNGIVHWASVLIEAVCWIGAALCAVMLALIVMAGGAADRMPGVGYGRAVGAGSFSVGVGDTVGGFTFALPDPSADAQYRSQLSVVDCSPTADTINGMAADAYRTMIRQQAEARSANPAALLTLIVLQIACMVAMALVMRNIRRVSRGIQAWLDRSDLFSPFEAGLAAPLRRIGRLLIAVPVAAGAGSVLALVLSALTGRSNLNVTPQLSVIGTYLMVGALALLVAHVFDYGGELQRDVDGLL</sequence>
<dbReference type="AlphaFoldDB" id="A0A7K3TH47"/>
<feature type="transmembrane region" description="Helical" evidence="1">
    <location>
        <begin position="137"/>
        <end position="157"/>
    </location>
</feature>
<comment type="caution">
    <text evidence="2">The sequence shown here is derived from an EMBL/GenBank/DDBJ whole genome shotgun (WGS) entry which is preliminary data.</text>
</comment>
<evidence type="ECO:0000313" key="3">
    <source>
        <dbReference type="Proteomes" id="UP000469763"/>
    </source>
</evidence>
<keyword evidence="1" id="KW-0812">Transmembrane</keyword>
<name>A0A7K3TH47_9BIFI</name>
<feature type="transmembrane region" description="Helical" evidence="1">
    <location>
        <begin position="194"/>
        <end position="215"/>
    </location>
</feature>
<dbReference type="Proteomes" id="UP000469763">
    <property type="component" value="Unassembled WGS sequence"/>
</dbReference>
<protein>
    <recommendedName>
        <fullName evidence="4">DUF2975 domain-containing protein</fullName>
    </recommendedName>
</protein>
<accession>A0A7K3TH47</accession>
<dbReference type="RefSeq" id="WP_152351198.1">
    <property type="nucleotide sequence ID" value="NZ_WBSN01000028.1"/>
</dbReference>
<feature type="transmembrane region" description="Helical" evidence="1">
    <location>
        <begin position="20"/>
        <end position="50"/>
    </location>
</feature>
<evidence type="ECO:0008006" key="4">
    <source>
        <dbReference type="Google" id="ProtNLM"/>
    </source>
</evidence>
<dbReference type="OrthoDB" id="3232608at2"/>
<keyword evidence="3" id="KW-1185">Reference proteome</keyword>